<reference evidence="1 2" key="1">
    <citation type="journal article" date="2015" name="Int. J. Syst. Evol. Microbiol.">
        <title>Amycolatopsis rhabdoformis sp. nov., an actinomycete isolated from a tropical forest soil.</title>
        <authorList>
            <person name="Souza W.R."/>
            <person name="Silva R.E."/>
            <person name="Goodfellow M."/>
            <person name="Busarakam K."/>
            <person name="Figueiro F.S."/>
            <person name="Ferreira D."/>
            <person name="Rodrigues-Filho E."/>
            <person name="Moraes L.A.B."/>
            <person name="Zucchi T.D."/>
        </authorList>
    </citation>
    <scope>NUCLEOTIDE SEQUENCE [LARGE SCALE GENOMIC DNA]</scope>
    <source>
        <strain evidence="1 2">NCIMB 14900</strain>
    </source>
</reference>
<sequence length="161" mass="18047">MLGADVTWSPERVVSFFGDDVSGENRHRHVLWYGFGLVEFSWERASRDRPWSGHHLSVQAHRLTHGVTPEPALVERYGPFSGPVAFDDVAAELERRGVELVERAGTDADIREYWQPKSFTSVLVVVGADYGNPGDVYSLSSPMFVTPESRESELFRTLHGA</sequence>
<evidence type="ECO:0000313" key="1">
    <source>
        <dbReference type="EMBL" id="WSE31165.1"/>
    </source>
</evidence>
<keyword evidence="2" id="KW-1185">Reference proteome</keyword>
<proteinExistence type="predicted"/>
<evidence type="ECO:0000313" key="2">
    <source>
        <dbReference type="Proteomes" id="UP001330812"/>
    </source>
</evidence>
<accession>A0ABZ1ICL8</accession>
<dbReference type="RefSeq" id="WP_326833972.1">
    <property type="nucleotide sequence ID" value="NZ_CP142149.1"/>
</dbReference>
<dbReference type="Proteomes" id="UP001330812">
    <property type="component" value="Chromosome"/>
</dbReference>
<gene>
    <name evidence="1" type="ORF">VSH64_03410</name>
</gene>
<name>A0ABZ1ICL8_9PSEU</name>
<organism evidence="1 2">
    <name type="scientific">Amycolatopsis rhabdoformis</name>
    <dbReference type="NCBI Taxonomy" id="1448059"/>
    <lineage>
        <taxon>Bacteria</taxon>
        <taxon>Bacillati</taxon>
        <taxon>Actinomycetota</taxon>
        <taxon>Actinomycetes</taxon>
        <taxon>Pseudonocardiales</taxon>
        <taxon>Pseudonocardiaceae</taxon>
        <taxon>Amycolatopsis</taxon>
    </lineage>
</organism>
<dbReference type="EMBL" id="CP142149">
    <property type="protein sequence ID" value="WSE31165.1"/>
    <property type="molecule type" value="Genomic_DNA"/>
</dbReference>
<protein>
    <submittedName>
        <fullName evidence="1">Uncharacterized protein</fullName>
    </submittedName>
</protein>